<organism evidence="3 4">
    <name type="scientific">Cupriavidus respiraculi</name>
    <dbReference type="NCBI Taxonomy" id="195930"/>
    <lineage>
        <taxon>Bacteria</taxon>
        <taxon>Pseudomonadati</taxon>
        <taxon>Pseudomonadota</taxon>
        <taxon>Betaproteobacteria</taxon>
        <taxon>Burkholderiales</taxon>
        <taxon>Burkholderiaceae</taxon>
        <taxon>Cupriavidus</taxon>
    </lineage>
</organism>
<dbReference type="RefSeq" id="WP_224044296.1">
    <property type="nucleotide sequence ID" value="NZ_CAJZAH010000008.1"/>
</dbReference>
<sequence>MSGGERAVRALWDQLVAEGHASGGFAGQAVAPWPIRLLMGLAGWLGALFFQVFVLASVFLSARENGAIVAACGAALLALAALLYRRRAGHTASEQFALASSLTGQALALYGAAQMLGGEAALQWPGFWAAIAALQVALYLLMGNRLHRFVVALFALVAVAACVSVAMAPLEYFAWSAALVVALSWLAPAVALLVTAFVLAEPALCAAGRQGRLEPAADGGLCFALSAALLLTGAGHPLAMVWSPGEGAAGTGHWIAGALFGAVLVAFAAAEARRLRLPAAWMIASPLGAAVLASLLAGAPAVVAGLLALGLALRRGSLPWLGLAIATIGIGFIWYYSALHWTLLIKSATLVAAGAAVLAMRLWLLRSTAREQRS</sequence>
<feature type="domain" description="DUF4401" evidence="2">
    <location>
        <begin position="32"/>
        <end position="366"/>
    </location>
</feature>
<reference evidence="3 4" key="1">
    <citation type="submission" date="2021-08" db="EMBL/GenBank/DDBJ databases">
        <authorList>
            <person name="Peeters C."/>
        </authorList>
    </citation>
    <scope>NUCLEOTIDE SEQUENCE [LARGE SCALE GENOMIC DNA]</scope>
    <source>
        <strain evidence="3 4">LMG 21510</strain>
    </source>
</reference>
<feature type="transmembrane region" description="Helical" evidence="1">
    <location>
        <begin position="37"/>
        <end position="60"/>
    </location>
</feature>
<feature type="transmembrane region" description="Helical" evidence="1">
    <location>
        <begin position="173"/>
        <end position="200"/>
    </location>
</feature>
<name>A0ABM8XRY9_9BURK</name>
<protein>
    <recommendedName>
        <fullName evidence="2">DUF4401 domain-containing protein</fullName>
    </recommendedName>
</protein>
<accession>A0ABM8XRY9</accession>
<dbReference type="InterPro" id="IPR025513">
    <property type="entry name" value="DUF4401"/>
</dbReference>
<dbReference type="Pfam" id="PF14351">
    <property type="entry name" value="DUF4401"/>
    <property type="match status" value="1"/>
</dbReference>
<feature type="transmembrane region" description="Helical" evidence="1">
    <location>
        <begin position="279"/>
        <end position="312"/>
    </location>
</feature>
<keyword evidence="4" id="KW-1185">Reference proteome</keyword>
<keyword evidence="1" id="KW-1133">Transmembrane helix</keyword>
<feature type="transmembrane region" description="Helical" evidence="1">
    <location>
        <begin position="221"/>
        <end position="242"/>
    </location>
</feature>
<evidence type="ECO:0000256" key="1">
    <source>
        <dbReference type="SAM" id="Phobius"/>
    </source>
</evidence>
<proteinExistence type="predicted"/>
<feature type="transmembrane region" description="Helical" evidence="1">
    <location>
        <begin position="318"/>
        <end position="336"/>
    </location>
</feature>
<feature type="transmembrane region" description="Helical" evidence="1">
    <location>
        <begin position="66"/>
        <end position="84"/>
    </location>
</feature>
<keyword evidence="1" id="KW-0472">Membrane</keyword>
<dbReference type="EMBL" id="CAJZAH010000008">
    <property type="protein sequence ID" value="CAG9183074.1"/>
    <property type="molecule type" value="Genomic_DNA"/>
</dbReference>
<feature type="transmembrane region" description="Helical" evidence="1">
    <location>
        <begin position="343"/>
        <end position="364"/>
    </location>
</feature>
<dbReference type="Proteomes" id="UP000721236">
    <property type="component" value="Unassembled WGS sequence"/>
</dbReference>
<keyword evidence="1" id="KW-0812">Transmembrane</keyword>
<comment type="caution">
    <text evidence="3">The sequence shown here is derived from an EMBL/GenBank/DDBJ whole genome shotgun (WGS) entry which is preliminary data.</text>
</comment>
<gene>
    <name evidence="3" type="ORF">LMG21510_04747</name>
</gene>
<evidence type="ECO:0000313" key="3">
    <source>
        <dbReference type="EMBL" id="CAG9183074.1"/>
    </source>
</evidence>
<feature type="transmembrane region" description="Helical" evidence="1">
    <location>
        <begin position="122"/>
        <end position="142"/>
    </location>
</feature>
<feature type="transmembrane region" description="Helical" evidence="1">
    <location>
        <begin position="149"/>
        <end position="167"/>
    </location>
</feature>
<evidence type="ECO:0000313" key="4">
    <source>
        <dbReference type="Proteomes" id="UP000721236"/>
    </source>
</evidence>
<feature type="transmembrane region" description="Helical" evidence="1">
    <location>
        <begin position="96"/>
        <end position="116"/>
    </location>
</feature>
<evidence type="ECO:0000259" key="2">
    <source>
        <dbReference type="Pfam" id="PF14351"/>
    </source>
</evidence>
<feature type="transmembrane region" description="Helical" evidence="1">
    <location>
        <begin position="254"/>
        <end position="272"/>
    </location>
</feature>